<evidence type="ECO:0000313" key="2">
    <source>
        <dbReference type="EMBL" id="TWD99574.1"/>
    </source>
</evidence>
<dbReference type="RefSeq" id="WP_144566112.1">
    <property type="nucleotide sequence ID" value="NZ_VIVN01000007.1"/>
</dbReference>
<reference evidence="2 3" key="1">
    <citation type="submission" date="2019-06" db="EMBL/GenBank/DDBJ databases">
        <title>Sorghum-associated microbial communities from plants grown in Nebraska, USA.</title>
        <authorList>
            <person name="Schachtman D."/>
        </authorList>
    </citation>
    <scope>NUCLEOTIDE SEQUENCE [LARGE SCALE GENOMIC DNA]</scope>
    <source>
        <strain evidence="2 3">2482</strain>
    </source>
</reference>
<keyword evidence="3" id="KW-1185">Reference proteome</keyword>
<name>A0A561D888_9BACI</name>
<dbReference type="Gene3D" id="3.90.1200.10">
    <property type="match status" value="1"/>
</dbReference>
<dbReference type="InterPro" id="IPR002575">
    <property type="entry name" value="Aminoglycoside_PTrfase"/>
</dbReference>
<feature type="domain" description="Aminoglycoside phosphotransferase" evidence="1">
    <location>
        <begin position="163"/>
        <end position="227"/>
    </location>
</feature>
<evidence type="ECO:0000259" key="1">
    <source>
        <dbReference type="Pfam" id="PF01636"/>
    </source>
</evidence>
<organism evidence="2 3">
    <name type="scientific">Neobacillus bataviensis</name>
    <dbReference type="NCBI Taxonomy" id="220685"/>
    <lineage>
        <taxon>Bacteria</taxon>
        <taxon>Bacillati</taxon>
        <taxon>Bacillota</taxon>
        <taxon>Bacilli</taxon>
        <taxon>Bacillales</taxon>
        <taxon>Bacillaceae</taxon>
        <taxon>Neobacillus</taxon>
    </lineage>
</organism>
<dbReference type="Proteomes" id="UP000319671">
    <property type="component" value="Unassembled WGS sequence"/>
</dbReference>
<dbReference type="GO" id="GO:0016740">
    <property type="term" value="F:transferase activity"/>
    <property type="evidence" value="ECO:0007669"/>
    <property type="project" value="UniProtKB-KW"/>
</dbReference>
<sequence>MGLPADLVLEDGSLNEALILKREVLYKGMNGRFVERFFLSPTISYIFKPLTNNDQLGKEVWIHDHILPQFPAIYPKIISHKICDDPELNWMILEDLGTLTHEFNDKSGLEVIKWMAWWHSLPIEKISDVPCTALKPKFAEIIADVCTIKDEFLYQLPILGLDKESMERVYWLLEKNKLPDRKVLSHGDLHVGNFSLVENKIKILDWEHTHLNLPYWDLYHVIDMSHPLFPKRVTHQHREQLLKEYVDKVTFKLDSGLFMREYYLFSAVFSIWMIALIKKDLQASTLKWPEEQLNRQLRETIESLKQCAEALV</sequence>
<keyword evidence="2" id="KW-0808">Transferase</keyword>
<gene>
    <name evidence="2" type="ORF">FB550_107210</name>
</gene>
<protein>
    <submittedName>
        <fullName evidence="2">Phosphotransferase family enzyme</fullName>
    </submittedName>
</protein>
<dbReference type="AlphaFoldDB" id="A0A561D888"/>
<evidence type="ECO:0000313" key="3">
    <source>
        <dbReference type="Proteomes" id="UP000319671"/>
    </source>
</evidence>
<comment type="caution">
    <text evidence="2">The sequence shown here is derived from an EMBL/GenBank/DDBJ whole genome shotgun (WGS) entry which is preliminary data.</text>
</comment>
<dbReference type="SUPFAM" id="SSF56112">
    <property type="entry name" value="Protein kinase-like (PK-like)"/>
    <property type="match status" value="1"/>
</dbReference>
<dbReference type="Pfam" id="PF01636">
    <property type="entry name" value="APH"/>
    <property type="match status" value="1"/>
</dbReference>
<dbReference type="EMBL" id="VIVN01000007">
    <property type="protein sequence ID" value="TWD99574.1"/>
    <property type="molecule type" value="Genomic_DNA"/>
</dbReference>
<accession>A0A561D888</accession>
<dbReference type="InterPro" id="IPR011009">
    <property type="entry name" value="Kinase-like_dom_sf"/>
</dbReference>
<proteinExistence type="predicted"/>